<dbReference type="InterPro" id="IPR036388">
    <property type="entry name" value="WH-like_DNA-bd_sf"/>
</dbReference>
<evidence type="ECO:0000259" key="3">
    <source>
        <dbReference type="Pfam" id="PF08281"/>
    </source>
</evidence>
<organism evidence="4 5">
    <name type="scientific">Peredibacter starrii</name>
    <dbReference type="NCBI Taxonomy" id="28202"/>
    <lineage>
        <taxon>Bacteria</taxon>
        <taxon>Pseudomonadati</taxon>
        <taxon>Bdellovibrionota</taxon>
        <taxon>Bacteriovoracia</taxon>
        <taxon>Bacteriovoracales</taxon>
        <taxon>Bacteriovoracaceae</taxon>
        <taxon>Peredibacter</taxon>
    </lineage>
</organism>
<reference evidence="4 5" key="1">
    <citation type="submission" date="2023-11" db="EMBL/GenBank/DDBJ databases">
        <title>Peredibacter starrii A3.12.</title>
        <authorList>
            <person name="Mitchell R.J."/>
        </authorList>
    </citation>
    <scope>NUCLEOTIDE SEQUENCE [LARGE SCALE GENOMIC DNA]</scope>
    <source>
        <strain evidence="4 5">A3.12</strain>
    </source>
</reference>
<feature type="domain" description="RNA polymerase sigma-70 region 2" evidence="2">
    <location>
        <begin position="14"/>
        <end position="75"/>
    </location>
</feature>
<dbReference type="InterPro" id="IPR007627">
    <property type="entry name" value="RNA_pol_sigma70_r2"/>
</dbReference>
<dbReference type="InterPro" id="IPR013249">
    <property type="entry name" value="RNA_pol_sigma70_r4_t2"/>
</dbReference>
<dbReference type="AlphaFoldDB" id="A0AAX4HTP1"/>
<dbReference type="SUPFAM" id="SSF54427">
    <property type="entry name" value="NTF2-like"/>
    <property type="match status" value="1"/>
</dbReference>
<feature type="domain" description="RNA polymerase sigma factor 70 region 4 type 2" evidence="3">
    <location>
        <begin position="123"/>
        <end position="173"/>
    </location>
</feature>
<dbReference type="SUPFAM" id="SSF88946">
    <property type="entry name" value="Sigma2 domain of RNA polymerase sigma factors"/>
    <property type="match status" value="1"/>
</dbReference>
<dbReference type="Proteomes" id="UP001324634">
    <property type="component" value="Chromosome"/>
</dbReference>
<dbReference type="RefSeq" id="WP_321399071.1">
    <property type="nucleotide sequence ID" value="NZ_CP139487.1"/>
</dbReference>
<dbReference type="Gene3D" id="3.10.450.50">
    <property type="match status" value="1"/>
</dbReference>
<evidence type="ECO:0000256" key="1">
    <source>
        <dbReference type="ARBA" id="ARBA00011344"/>
    </source>
</evidence>
<accession>A0AAX4HTP1</accession>
<gene>
    <name evidence="4" type="ORF">SOO65_07805</name>
</gene>
<dbReference type="Pfam" id="PF04542">
    <property type="entry name" value="Sigma70_r2"/>
    <property type="match status" value="1"/>
</dbReference>
<keyword evidence="5" id="KW-1185">Reference proteome</keyword>
<dbReference type="InterPro" id="IPR052704">
    <property type="entry name" value="ECF_Sigma-70_Domain"/>
</dbReference>
<evidence type="ECO:0000259" key="2">
    <source>
        <dbReference type="Pfam" id="PF04542"/>
    </source>
</evidence>
<dbReference type="PANTHER" id="PTHR30173:SF36">
    <property type="entry name" value="ECF RNA POLYMERASE SIGMA FACTOR SIGJ"/>
    <property type="match status" value="1"/>
</dbReference>
<dbReference type="KEGG" id="psti:SOO65_07805"/>
<dbReference type="EMBL" id="CP139487">
    <property type="protein sequence ID" value="WPU66647.1"/>
    <property type="molecule type" value="Genomic_DNA"/>
</dbReference>
<proteinExistence type="predicted"/>
<dbReference type="InterPro" id="IPR013324">
    <property type="entry name" value="RNA_pol_sigma_r3/r4-like"/>
</dbReference>
<dbReference type="NCBIfam" id="TIGR02937">
    <property type="entry name" value="sigma70-ECF"/>
    <property type="match status" value="1"/>
</dbReference>
<dbReference type="SUPFAM" id="SSF88659">
    <property type="entry name" value="Sigma3 and sigma4 domains of RNA polymerase sigma factors"/>
    <property type="match status" value="1"/>
</dbReference>
<comment type="subunit">
    <text evidence="1">Interacts transiently with the RNA polymerase catalytic core formed by RpoA, RpoB, RpoC and RpoZ (2 alpha, 1 beta, 1 beta' and 1 omega subunit) to form the RNA polymerase holoenzyme that can initiate transcription.</text>
</comment>
<dbReference type="InterPro" id="IPR013325">
    <property type="entry name" value="RNA_pol_sigma_r2"/>
</dbReference>
<evidence type="ECO:0000313" key="4">
    <source>
        <dbReference type="EMBL" id="WPU66647.1"/>
    </source>
</evidence>
<dbReference type="GO" id="GO:0003677">
    <property type="term" value="F:DNA binding"/>
    <property type="evidence" value="ECO:0007669"/>
    <property type="project" value="InterPro"/>
</dbReference>
<dbReference type="InterPro" id="IPR014284">
    <property type="entry name" value="RNA_pol_sigma-70_dom"/>
</dbReference>
<dbReference type="Gene3D" id="1.10.1740.10">
    <property type="match status" value="1"/>
</dbReference>
<protein>
    <submittedName>
        <fullName evidence="4">Sigma-70 family RNA polymerase sigma factor</fullName>
    </submittedName>
</protein>
<name>A0AAX4HTP1_9BACT</name>
<evidence type="ECO:0000313" key="5">
    <source>
        <dbReference type="Proteomes" id="UP001324634"/>
    </source>
</evidence>
<dbReference type="Pfam" id="PF08281">
    <property type="entry name" value="Sigma70_r4_2"/>
    <property type="match status" value="1"/>
</dbReference>
<dbReference type="Gene3D" id="1.10.10.10">
    <property type="entry name" value="Winged helix-like DNA-binding domain superfamily/Winged helix DNA-binding domain"/>
    <property type="match status" value="1"/>
</dbReference>
<dbReference type="PANTHER" id="PTHR30173">
    <property type="entry name" value="SIGMA 19 FACTOR"/>
    <property type="match status" value="1"/>
</dbReference>
<dbReference type="InterPro" id="IPR032710">
    <property type="entry name" value="NTF2-like_dom_sf"/>
</dbReference>
<dbReference type="GO" id="GO:0006352">
    <property type="term" value="P:DNA-templated transcription initiation"/>
    <property type="evidence" value="ECO:0007669"/>
    <property type="project" value="InterPro"/>
</dbReference>
<dbReference type="GO" id="GO:0016987">
    <property type="term" value="F:sigma factor activity"/>
    <property type="evidence" value="ECO:0007669"/>
    <property type="project" value="InterPro"/>
</dbReference>
<sequence>MAHTNNYLKEWEGLFIQYRPYLISFAFRMTGSLSESEDIVQDTFIQCASINPKELNNPKSWLTKITSNKSLDYMKVAYKKREIYHGTWLPDAVPDSFQYWGNLIDGVAPDKKLLYTESLSTSFLLLLQKLSPEERMIYILNEVFDYSFSEIAEFMNKSEDACKKSAQRARKALENEKRYRSYTKEDESVVSKFFDLANRGDKEGLMAMLSSDSEFWSDGGGKVSVASKVVVYDPQFISKFISAVWSAPIFKNENIRQELKIVNEKPGLVISRRHEDGVWRFETIMTMEVENGKIARIFTQRNPDKLQALLKS</sequence>